<evidence type="ECO:0000256" key="1">
    <source>
        <dbReference type="ARBA" id="ARBA00022729"/>
    </source>
</evidence>
<dbReference type="Gene3D" id="3.20.20.80">
    <property type="entry name" value="Glycosidases"/>
    <property type="match status" value="1"/>
</dbReference>
<dbReference type="PANTHER" id="PTHR43405">
    <property type="entry name" value="GLYCOSYL HYDROLASE DIGH"/>
    <property type="match status" value="1"/>
</dbReference>
<dbReference type="AlphaFoldDB" id="A0A926VHL7"/>
<dbReference type="RefSeq" id="WP_190469206.1">
    <property type="nucleotide sequence ID" value="NZ_JACJPW010000067.1"/>
</dbReference>
<gene>
    <name evidence="3" type="ORF">H6G03_22995</name>
</gene>
<evidence type="ECO:0000259" key="2">
    <source>
        <dbReference type="Pfam" id="PF02638"/>
    </source>
</evidence>
<name>A0A926VHL7_9CYAN</name>
<organism evidence="3 4">
    <name type="scientific">Aerosakkonema funiforme FACHB-1375</name>
    <dbReference type="NCBI Taxonomy" id="2949571"/>
    <lineage>
        <taxon>Bacteria</taxon>
        <taxon>Bacillati</taxon>
        <taxon>Cyanobacteriota</taxon>
        <taxon>Cyanophyceae</taxon>
        <taxon>Oscillatoriophycideae</taxon>
        <taxon>Aerosakkonematales</taxon>
        <taxon>Aerosakkonemataceae</taxon>
        <taxon>Aerosakkonema</taxon>
    </lineage>
</organism>
<dbReference type="InterPro" id="IPR017853">
    <property type="entry name" value="GH"/>
</dbReference>
<sequence length="353" mass="40749">MKIRGVWLPNTDCLVLTSRQRIAQAMNFLAETGFNVVFPVVWSKGFTVYPSQVMRELFGVEIDPRYKGRDPLAELTIEADRVGIAVIPWFEYGFASSYNQNGGHLLAKKPDWAARDRNGNLLKKNNFEWMNAFHPEVQDFLLSLILEVVKNYDIAGIQGDDRLPALPSEGGYDSLTVWRYQQEFNCHPPHNCKHRSWLHWRADLLTDFLARIYGEVKAINPTLLVSMAPSIYDWGWQEYLQDTKAWLDKGLVDIIHPQLYRRDFNSYKYLVDKLVIEQFSSEQIQRLAPGILMNIGSSYRISPEYLLQAIGYNRSRGISGEVFFFYEGLRSDRDALAKVLRNGPYAEICSPYN</sequence>
<accession>A0A926VHL7</accession>
<dbReference type="InterPro" id="IPR003790">
    <property type="entry name" value="GHL10"/>
</dbReference>
<dbReference type="SUPFAM" id="SSF51445">
    <property type="entry name" value="(Trans)glycosidases"/>
    <property type="match status" value="1"/>
</dbReference>
<dbReference type="Pfam" id="PF02638">
    <property type="entry name" value="GHL10"/>
    <property type="match status" value="1"/>
</dbReference>
<dbReference type="InterPro" id="IPR052177">
    <property type="entry name" value="Divisome_Glycosyl_Hydrolase"/>
</dbReference>
<comment type="caution">
    <text evidence="3">The sequence shown here is derived from an EMBL/GenBank/DDBJ whole genome shotgun (WGS) entry which is preliminary data.</text>
</comment>
<feature type="domain" description="Glycosyl hydrolase-like 10" evidence="2">
    <location>
        <begin position="2"/>
        <end position="291"/>
    </location>
</feature>
<reference evidence="3" key="2">
    <citation type="submission" date="2020-08" db="EMBL/GenBank/DDBJ databases">
        <authorList>
            <person name="Chen M."/>
            <person name="Teng W."/>
            <person name="Zhao L."/>
            <person name="Hu C."/>
            <person name="Zhou Y."/>
            <person name="Han B."/>
            <person name="Song L."/>
            <person name="Shu W."/>
        </authorList>
    </citation>
    <scope>NUCLEOTIDE SEQUENCE</scope>
    <source>
        <strain evidence="3">FACHB-1375</strain>
    </source>
</reference>
<evidence type="ECO:0000313" key="4">
    <source>
        <dbReference type="Proteomes" id="UP000641646"/>
    </source>
</evidence>
<dbReference type="EMBL" id="JACJPW010000067">
    <property type="protein sequence ID" value="MBD2183898.1"/>
    <property type="molecule type" value="Genomic_DNA"/>
</dbReference>
<keyword evidence="4" id="KW-1185">Reference proteome</keyword>
<keyword evidence="1" id="KW-0732">Signal</keyword>
<evidence type="ECO:0000313" key="3">
    <source>
        <dbReference type="EMBL" id="MBD2183898.1"/>
    </source>
</evidence>
<proteinExistence type="predicted"/>
<dbReference type="Proteomes" id="UP000641646">
    <property type="component" value="Unassembled WGS sequence"/>
</dbReference>
<protein>
    <submittedName>
        <fullName evidence="3">Family 10 glycosylhydrolase</fullName>
    </submittedName>
</protein>
<dbReference type="PANTHER" id="PTHR43405:SF1">
    <property type="entry name" value="GLYCOSYL HYDROLASE DIGH"/>
    <property type="match status" value="1"/>
</dbReference>
<reference evidence="3" key="1">
    <citation type="journal article" date="2015" name="ISME J.">
        <title>Draft Genome Sequence of Streptomyces incarnatus NRRL8089, which Produces the Nucleoside Antibiotic Sinefungin.</title>
        <authorList>
            <person name="Oshima K."/>
            <person name="Hattori M."/>
            <person name="Shimizu H."/>
            <person name="Fukuda K."/>
            <person name="Nemoto M."/>
            <person name="Inagaki K."/>
            <person name="Tamura T."/>
        </authorList>
    </citation>
    <scope>NUCLEOTIDE SEQUENCE</scope>
    <source>
        <strain evidence="3">FACHB-1375</strain>
    </source>
</reference>